<organism evidence="4 5">
    <name type="scientific">Polyangium jinanense</name>
    <dbReference type="NCBI Taxonomy" id="2829994"/>
    <lineage>
        <taxon>Bacteria</taxon>
        <taxon>Pseudomonadati</taxon>
        <taxon>Myxococcota</taxon>
        <taxon>Polyangia</taxon>
        <taxon>Polyangiales</taxon>
        <taxon>Polyangiaceae</taxon>
        <taxon>Polyangium</taxon>
    </lineage>
</organism>
<dbReference type="AlphaFoldDB" id="A0A9X3XFB6"/>
<keyword evidence="5" id="KW-1185">Reference proteome</keyword>
<dbReference type="Gene3D" id="3.30.450.20">
    <property type="entry name" value="PAS domain"/>
    <property type="match status" value="1"/>
</dbReference>
<evidence type="ECO:0000259" key="3">
    <source>
        <dbReference type="PROSITE" id="PS50801"/>
    </source>
</evidence>
<dbReference type="PANTHER" id="PTHR33745">
    <property type="entry name" value="RSBT ANTAGONIST PROTEIN RSBS-RELATED"/>
    <property type="match status" value="1"/>
</dbReference>
<accession>A0A9X3XFB6</accession>
<dbReference type="CDD" id="cd14686">
    <property type="entry name" value="bZIP"/>
    <property type="match status" value="1"/>
</dbReference>
<dbReference type="InterPro" id="IPR036513">
    <property type="entry name" value="STAS_dom_sf"/>
</dbReference>
<dbReference type="PANTHER" id="PTHR33745:SF3">
    <property type="entry name" value="RSBT CO-ANTAGONIST PROTEIN RSBRC"/>
    <property type="match status" value="1"/>
</dbReference>
<dbReference type="RefSeq" id="WP_272428808.1">
    <property type="nucleotide sequence ID" value="NZ_JAGTJJ010000126.1"/>
</dbReference>
<evidence type="ECO:0000256" key="2">
    <source>
        <dbReference type="SAM" id="Coils"/>
    </source>
</evidence>
<dbReference type="Gene3D" id="3.30.750.24">
    <property type="entry name" value="STAS domain"/>
    <property type="match status" value="1"/>
</dbReference>
<gene>
    <name evidence="4" type="ORF">KEG57_54535</name>
</gene>
<dbReference type="SUPFAM" id="SSF52091">
    <property type="entry name" value="SpoIIaa-like"/>
    <property type="match status" value="1"/>
</dbReference>
<keyword evidence="2" id="KW-0175">Coiled coil</keyword>
<evidence type="ECO:0000256" key="1">
    <source>
        <dbReference type="ARBA" id="ARBA00022553"/>
    </source>
</evidence>
<keyword evidence="1" id="KW-0597">Phosphoprotein</keyword>
<feature type="coiled-coil region" evidence="2">
    <location>
        <begin position="6"/>
        <end position="47"/>
    </location>
</feature>
<feature type="domain" description="STAS" evidence="3">
    <location>
        <begin position="188"/>
        <end position="299"/>
    </location>
</feature>
<dbReference type="PROSITE" id="PS50801">
    <property type="entry name" value="STAS"/>
    <property type="match status" value="1"/>
</dbReference>
<evidence type="ECO:0000313" key="5">
    <source>
        <dbReference type="Proteomes" id="UP001151081"/>
    </source>
</evidence>
<evidence type="ECO:0000313" key="4">
    <source>
        <dbReference type="EMBL" id="MDC3989589.1"/>
    </source>
</evidence>
<dbReference type="InterPro" id="IPR002645">
    <property type="entry name" value="STAS_dom"/>
</dbReference>
<dbReference type="InterPro" id="IPR013656">
    <property type="entry name" value="PAS_4"/>
</dbReference>
<dbReference type="EMBL" id="JAGTJJ010000126">
    <property type="protein sequence ID" value="MDC3989589.1"/>
    <property type="molecule type" value="Genomic_DNA"/>
</dbReference>
<sequence>MSTSTQEDLQAENDALRRENQELRRRMEEMSRENEVQKQRIADLQSSELMLQAFLDNTPAVMYVKDAEGRLALTNKEHDVFFGQIPGSMRGKTDYDNFPAEVAEGILAFDRQVMAAGHVLRKEDELPHPEGTRTYLTIKFPIAGMQGMDGALGGVSIDITPIKLADAARAAAQADIIAAQQATIRELATPLLPIAEQALLLPIVGLIDEERAQRIIEHLLRAITEHGAEVAILDITGVRAVDTQVADALVRAAQGVRLLGATAVLTGIQPSIARTFIEMGVDLSGLATLGTLQEGIAFALKRRAFRSAGRSQ</sequence>
<dbReference type="Pfam" id="PF08448">
    <property type="entry name" value="PAS_4"/>
    <property type="match status" value="1"/>
</dbReference>
<dbReference type="InterPro" id="IPR035965">
    <property type="entry name" value="PAS-like_dom_sf"/>
</dbReference>
<name>A0A9X3XFB6_9BACT</name>
<dbReference type="InterPro" id="IPR051932">
    <property type="entry name" value="Bact_StressResp_Reg"/>
</dbReference>
<dbReference type="Pfam" id="PF01740">
    <property type="entry name" value="STAS"/>
    <property type="match status" value="1"/>
</dbReference>
<dbReference type="SUPFAM" id="SSF55785">
    <property type="entry name" value="PYP-like sensor domain (PAS domain)"/>
    <property type="match status" value="1"/>
</dbReference>
<protein>
    <submittedName>
        <fullName evidence="4">PAS domain-containing protein</fullName>
    </submittedName>
</protein>
<dbReference type="Proteomes" id="UP001151081">
    <property type="component" value="Unassembled WGS sequence"/>
</dbReference>
<comment type="caution">
    <text evidence="4">The sequence shown here is derived from an EMBL/GenBank/DDBJ whole genome shotgun (WGS) entry which is preliminary data.</text>
</comment>
<reference evidence="4 5" key="1">
    <citation type="submission" date="2021-04" db="EMBL/GenBank/DDBJ databases">
        <title>Genome analysis of Polyangium sp.</title>
        <authorList>
            <person name="Li Y."/>
            <person name="Wang J."/>
        </authorList>
    </citation>
    <scope>NUCLEOTIDE SEQUENCE [LARGE SCALE GENOMIC DNA]</scope>
    <source>
        <strain evidence="4 5">SDU14</strain>
    </source>
</reference>
<dbReference type="CDD" id="cd07041">
    <property type="entry name" value="STAS_RsbR_RsbS_like"/>
    <property type="match status" value="1"/>
</dbReference>
<proteinExistence type="predicted"/>